<accession>A0A6L6WXM6</accession>
<name>A0A6L6WXM6_9ACTN</name>
<dbReference type="Proteomes" id="UP000483802">
    <property type="component" value="Unassembled WGS sequence"/>
</dbReference>
<dbReference type="PRINTS" id="PR00081">
    <property type="entry name" value="GDHRDH"/>
</dbReference>
<evidence type="ECO:0000256" key="1">
    <source>
        <dbReference type="ARBA" id="ARBA00006484"/>
    </source>
</evidence>
<dbReference type="InterPro" id="IPR036291">
    <property type="entry name" value="NAD(P)-bd_dom_sf"/>
</dbReference>
<dbReference type="CDD" id="cd05233">
    <property type="entry name" value="SDR_c"/>
    <property type="match status" value="1"/>
</dbReference>
<gene>
    <name evidence="5" type="ORF">GPA10_16185</name>
</gene>
<dbReference type="EMBL" id="WPNZ01000008">
    <property type="protein sequence ID" value="MVO86255.1"/>
    <property type="molecule type" value="Genomic_DNA"/>
</dbReference>
<dbReference type="SMART" id="SM00822">
    <property type="entry name" value="PKS_KR"/>
    <property type="match status" value="1"/>
</dbReference>
<dbReference type="InterPro" id="IPR002347">
    <property type="entry name" value="SDR_fam"/>
</dbReference>
<evidence type="ECO:0000313" key="6">
    <source>
        <dbReference type="Proteomes" id="UP000483802"/>
    </source>
</evidence>
<dbReference type="Pfam" id="PF13561">
    <property type="entry name" value="adh_short_C2"/>
    <property type="match status" value="1"/>
</dbReference>
<dbReference type="RefSeq" id="WP_157166143.1">
    <property type="nucleotide sequence ID" value="NZ_WPNZ01000008.1"/>
</dbReference>
<dbReference type="InterPro" id="IPR020904">
    <property type="entry name" value="Sc_DH/Rdtase_CS"/>
</dbReference>
<keyword evidence="2" id="KW-0560">Oxidoreductase</keyword>
<evidence type="ECO:0000256" key="2">
    <source>
        <dbReference type="ARBA" id="ARBA00023002"/>
    </source>
</evidence>
<comment type="caution">
    <text evidence="5">The sequence shown here is derived from an EMBL/GenBank/DDBJ whole genome shotgun (WGS) entry which is preliminary data.</text>
</comment>
<dbReference type="GO" id="GO:0016491">
    <property type="term" value="F:oxidoreductase activity"/>
    <property type="evidence" value="ECO:0007669"/>
    <property type="project" value="UniProtKB-KW"/>
</dbReference>
<protein>
    <submittedName>
        <fullName evidence="5">SDR family oxidoreductase</fullName>
    </submittedName>
</protein>
<keyword evidence="6" id="KW-1185">Reference proteome</keyword>
<dbReference type="PANTHER" id="PTHR24321:SF8">
    <property type="entry name" value="ESTRADIOL 17-BETA-DEHYDROGENASE 8-RELATED"/>
    <property type="match status" value="1"/>
</dbReference>
<organism evidence="5 6">
    <name type="scientific">Streptomyces typhae</name>
    <dbReference type="NCBI Taxonomy" id="2681492"/>
    <lineage>
        <taxon>Bacteria</taxon>
        <taxon>Bacillati</taxon>
        <taxon>Actinomycetota</taxon>
        <taxon>Actinomycetes</taxon>
        <taxon>Kitasatosporales</taxon>
        <taxon>Streptomycetaceae</taxon>
        <taxon>Streptomyces</taxon>
    </lineage>
</organism>
<dbReference type="SUPFAM" id="SSF51735">
    <property type="entry name" value="NAD(P)-binding Rossmann-fold domains"/>
    <property type="match status" value="1"/>
</dbReference>
<dbReference type="AlphaFoldDB" id="A0A6L6WXM6"/>
<dbReference type="PRINTS" id="PR00080">
    <property type="entry name" value="SDRFAMILY"/>
</dbReference>
<sequence length="256" mass="26801">MTHSHHHPRTLEGKSAVVTGGASGIGGAITKLFVARGARVVVVDLQEDAGRALADGSGDAVAFVPGDVSDRDVAERAVATAVERFGSLDVLVNNASVSRQKPFEEQTDEDWALAMDTGLYATRNFMLAALPELKRTGNASVVNFGSGAGLNGQPNQASYAAAKEAIRGLSRVAANEWASFNIRVNVVCPMALTAGVAAWAEARPEQYERSAASVPLGRFGDPDRDVAPVVAFLASDDARYMTGQTVMADGGSVKLR</sequence>
<keyword evidence="3" id="KW-0520">NAD</keyword>
<dbReference type="PROSITE" id="PS00061">
    <property type="entry name" value="ADH_SHORT"/>
    <property type="match status" value="1"/>
</dbReference>
<dbReference type="PANTHER" id="PTHR24321">
    <property type="entry name" value="DEHYDROGENASES, SHORT CHAIN"/>
    <property type="match status" value="1"/>
</dbReference>
<dbReference type="InterPro" id="IPR057326">
    <property type="entry name" value="KR_dom"/>
</dbReference>
<evidence type="ECO:0000256" key="3">
    <source>
        <dbReference type="ARBA" id="ARBA00023027"/>
    </source>
</evidence>
<comment type="similarity">
    <text evidence="1">Belongs to the short-chain dehydrogenases/reductases (SDR) family.</text>
</comment>
<evidence type="ECO:0000313" key="5">
    <source>
        <dbReference type="EMBL" id="MVO86255.1"/>
    </source>
</evidence>
<dbReference type="FunFam" id="3.40.50.720:FF:000084">
    <property type="entry name" value="Short-chain dehydrogenase reductase"/>
    <property type="match status" value="1"/>
</dbReference>
<feature type="domain" description="Ketoreductase" evidence="4">
    <location>
        <begin position="14"/>
        <end position="202"/>
    </location>
</feature>
<dbReference type="Gene3D" id="3.40.50.720">
    <property type="entry name" value="NAD(P)-binding Rossmann-like Domain"/>
    <property type="match status" value="1"/>
</dbReference>
<proteinExistence type="inferred from homology"/>
<reference evidence="5 6" key="1">
    <citation type="submission" date="2019-11" db="EMBL/GenBank/DDBJ databases">
        <title>Streptomyces typhae sp. nov., a novel endophytic actinomycete isolated from the root of cattail pollen (Typha angustifolia L.).</title>
        <authorList>
            <person name="Peng C."/>
        </authorList>
    </citation>
    <scope>NUCLEOTIDE SEQUENCE [LARGE SCALE GENOMIC DNA]</scope>
    <source>
        <strain evidence="6">p1417</strain>
    </source>
</reference>
<evidence type="ECO:0000259" key="4">
    <source>
        <dbReference type="SMART" id="SM00822"/>
    </source>
</evidence>